<dbReference type="Proteomes" id="UP000035682">
    <property type="component" value="Unplaced"/>
</dbReference>
<dbReference type="WBParaSite" id="SRAE_1000186900.1">
    <property type="protein sequence ID" value="SRAE_1000186900.1"/>
    <property type="gene ID" value="WBGene00258479"/>
</dbReference>
<reference evidence="4" key="2">
    <citation type="submission" date="2020-12" db="UniProtKB">
        <authorList>
            <consortium name="WormBaseParasite"/>
        </authorList>
    </citation>
    <scope>IDENTIFICATION</scope>
</reference>
<feature type="region of interest" description="Disordered" evidence="1">
    <location>
        <begin position="30"/>
        <end position="153"/>
    </location>
</feature>
<organism evidence="2">
    <name type="scientific">Strongyloides ratti</name>
    <name type="common">Parasitic roundworm</name>
    <dbReference type="NCBI Taxonomy" id="34506"/>
    <lineage>
        <taxon>Eukaryota</taxon>
        <taxon>Metazoa</taxon>
        <taxon>Ecdysozoa</taxon>
        <taxon>Nematoda</taxon>
        <taxon>Chromadorea</taxon>
        <taxon>Rhabditida</taxon>
        <taxon>Tylenchina</taxon>
        <taxon>Panagrolaimomorpha</taxon>
        <taxon>Strongyloidoidea</taxon>
        <taxon>Strongyloididae</taxon>
        <taxon>Strongyloides</taxon>
    </lineage>
</organism>
<dbReference type="EMBL" id="LN609528">
    <property type="protein sequence ID" value="CEF63609.1"/>
    <property type="molecule type" value="Genomic_DNA"/>
</dbReference>
<reference evidence="2 3" key="1">
    <citation type="submission" date="2014-09" db="EMBL/GenBank/DDBJ databases">
        <authorList>
            <person name="Martin A.A."/>
        </authorList>
    </citation>
    <scope>NUCLEOTIDE SEQUENCE</scope>
    <source>
        <strain evidence="3">ED321</strain>
        <strain evidence="2">ED321 Heterogonic</strain>
    </source>
</reference>
<evidence type="ECO:0000313" key="2">
    <source>
        <dbReference type="EMBL" id="CEF63609.1"/>
    </source>
</evidence>
<dbReference type="GeneID" id="36375974"/>
<feature type="compositionally biased region" description="Low complexity" evidence="1">
    <location>
        <begin position="136"/>
        <end position="153"/>
    </location>
</feature>
<feature type="compositionally biased region" description="Acidic residues" evidence="1">
    <location>
        <begin position="36"/>
        <end position="54"/>
    </location>
</feature>
<evidence type="ECO:0000256" key="1">
    <source>
        <dbReference type="SAM" id="MobiDB-lite"/>
    </source>
</evidence>
<dbReference type="WormBase" id="SRAE_1000186900">
    <property type="protein sequence ID" value="SRP11908"/>
    <property type="gene ID" value="WBGene00258479"/>
</dbReference>
<accession>A0A090MWB9</accession>
<evidence type="ECO:0000313" key="5">
    <source>
        <dbReference type="WormBase" id="SRAE_1000186900"/>
    </source>
</evidence>
<feature type="compositionally biased region" description="Acidic residues" evidence="1">
    <location>
        <begin position="61"/>
        <end position="71"/>
    </location>
</feature>
<proteinExistence type="predicted"/>
<feature type="compositionally biased region" description="Low complexity" evidence="1">
    <location>
        <begin position="98"/>
        <end position="117"/>
    </location>
</feature>
<keyword evidence="3" id="KW-1185">Reference proteome</keyword>
<evidence type="ECO:0000313" key="4">
    <source>
        <dbReference type="WBParaSite" id="SRAE_1000186900.1"/>
    </source>
</evidence>
<evidence type="ECO:0000313" key="3">
    <source>
        <dbReference type="Proteomes" id="UP000035682"/>
    </source>
</evidence>
<dbReference type="AlphaFoldDB" id="A0A090MWB9"/>
<dbReference type="RefSeq" id="XP_024502810.1">
    <property type="nucleotide sequence ID" value="XM_024648877.1"/>
</dbReference>
<dbReference type="CTD" id="36375974"/>
<gene>
    <name evidence="2 4 5" type="ORF">SRAE_1000186900</name>
</gene>
<protein>
    <submittedName>
        <fullName evidence="2 4">Uncharacterized protein</fullName>
    </submittedName>
</protein>
<sequence length="153" mass="16270">MATLKRKNEEAIADEDNAKVIKIDEEVLNVEKENTEEVTEEVTEVEEESVEDAEESHGTEENVEEEVDEDSQPSVENVCDEDVSTEGDASASAPEGASVVVGVTETDDSSSVSDGESPSLPTPEVGEEVAEEAPLESEAVSNVEESSVVEPVS</sequence>
<feature type="compositionally biased region" description="Acidic residues" evidence="1">
    <location>
        <begin position="125"/>
        <end position="135"/>
    </location>
</feature>
<name>A0A090MWB9_STRRB</name>